<evidence type="ECO:0000256" key="9">
    <source>
        <dbReference type="SAM" id="MobiDB-lite"/>
    </source>
</evidence>
<feature type="region of interest" description="Disordered" evidence="9">
    <location>
        <begin position="856"/>
        <end position="884"/>
    </location>
</feature>
<dbReference type="OrthoDB" id="2687452at2759"/>
<dbReference type="InterPro" id="IPR013087">
    <property type="entry name" value="Znf_C2H2_type"/>
</dbReference>
<dbReference type="Gene3D" id="3.30.160.60">
    <property type="entry name" value="Classic Zinc Finger"/>
    <property type="match status" value="2"/>
</dbReference>
<evidence type="ECO:0000313" key="12">
    <source>
        <dbReference type="Proteomes" id="UP000024837"/>
    </source>
</evidence>
<dbReference type="GO" id="GO:0006357">
    <property type="term" value="P:regulation of transcription by RNA polymerase II"/>
    <property type="evidence" value="ECO:0007669"/>
    <property type="project" value="TreeGrafter"/>
</dbReference>
<keyword evidence="12" id="KW-1185">Reference proteome</keyword>
<dbReference type="AlphaFoldDB" id="W7HKW3"/>
<gene>
    <name evidence="11" type="ORF">DRE_01546</name>
</gene>
<accession>W7HKW3</accession>
<keyword evidence="3 8" id="KW-0863">Zinc-finger</keyword>
<dbReference type="EMBL" id="KI966457">
    <property type="protein sequence ID" value="EWC43659.1"/>
    <property type="molecule type" value="Genomic_DNA"/>
</dbReference>
<protein>
    <recommendedName>
        <fullName evidence="10">C2H2-type domain-containing protein</fullName>
    </recommendedName>
</protein>
<keyword evidence="2" id="KW-0479">Metal-binding</keyword>
<keyword evidence="6" id="KW-0804">Transcription</keyword>
<evidence type="ECO:0000313" key="11">
    <source>
        <dbReference type="EMBL" id="EWC43659.1"/>
    </source>
</evidence>
<keyword evidence="4" id="KW-0862">Zinc</keyword>
<dbReference type="PROSITE" id="PS50157">
    <property type="entry name" value="ZINC_FINGER_C2H2_2"/>
    <property type="match status" value="2"/>
</dbReference>
<dbReference type="PANTHER" id="PTHR46179">
    <property type="entry name" value="ZINC FINGER PROTEIN"/>
    <property type="match status" value="1"/>
</dbReference>
<feature type="region of interest" description="Disordered" evidence="9">
    <location>
        <begin position="705"/>
        <end position="728"/>
    </location>
</feature>
<evidence type="ECO:0000256" key="8">
    <source>
        <dbReference type="PROSITE-ProRule" id="PRU00042"/>
    </source>
</evidence>
<evidence type="ECO:0000256" key="1">
    <source>
        <dbReference type="ARBA" id="ARBA00004123"/>
    </source>
</evidence>
<organism evidence="11 12">
    <name type="scientific">Drechslerella stenobrocha 248</name>
    <dbReference type="NCBI Taxonomy" id="1043628"/>
    <lineage>
        <taxon>Eukaryota</taxon>
        <taxon>Fungi</taxon>
        <taxon>Dikarya</taxon>
        <taxon>Ascomycota</taxon>
        <taxon>Pezizomycotina</taxon>
        <taxon>Orbiliomycetes</taxon>
        <taxon>Orbiliales</taxon>
        <taxon>Orbiliaceae</taxon>
        <taxon>Drechslerella</taxon>
    </lineage>
</organism>
<reference evidence="11 12" key="1">
    <citation type="submission" date="2013-05" db="EMBL/GenBank/DDBJ databases">
        <title>Drechslerella stenobrocha genome reveals carnivorous origination and mechanical trapping mechanism of predatory fungi.</title>
        <authorList>
            <person name="Liu X."/>
            <person name="Zhang W."/>
            <person name="Liu K."/>
        </authorList>
    </citation>
    <scope>NUCLEOTIDE SEQUENCE [LARGE SCALE GENOMIC DNA]</scope>
    <source>
        <strain evidence="11 12">248</strain>
    </source>
</reference>
<feature type="region of interest" description="Disordered" evidence="9">
    <location>
        <begin position="186"/>
        <end position="223"/>
    </location>
</feature>
<dbReference type="HOGENOM" id="CLU_303476_0_0_1"/>
<dbReference type="Proteomes" id="UP000024837">
    <property type="component" value="Unassembled WGS sequence"/>
</dbReference>
<feature type="compositionally biased region" description="Polar residues" evidence="9">
    <location>
        <begin position="875"/>
        <end position="884"/>
    </location>
</feature>
<name>W7HKW3_9PEZI</name>
<comment type="subcellular location">
    <subcellularLocation>
        <location evidence="1">Nucleus</location>
    </subcellularLocation>
</comment>
<sequence length="981" mass="106600">MSYPTPGLDVDADLRQPPAESSPDAIWSTMVASGCIGSGFWDYSPEDLAALFPAPEVANITAPAAAYDSNLEPSCNSIIPQQQHISPHDTTGDQFSMPIDDQSLQPNPLLWFFQEASIPPVSQYQLAEPSLVSPVSDGSTKFKPELGIQDEQTSQPLGLDGKSMATTPKKTGSRLYRVERFSHKAKVHHGWTDPRPMEPQARGNMEEDTKGPKDTPERHKPFPCDIGGCNKSFPDKAGLRKHKYTHKSPAYSCDKCPKEFHTTRDLRRHKSALHPGGPGPIRTTRTMFICKYPGCNRNRRRPFTRKDNARQHIMGVHAVASRSVDEKIDEVIDTVLTDVDTIDVPPLAPIPPATARSQFHATDTLEVASLVPGYDQEMPWCQSASPHFEYGLDWQPPDSEATSGDNFMASAAPIPLGDIDFRRHTADEALLRPFTHVPESGLDASRTVDDGHLSSWQSPRKRPQRRLPRPTVPLNSEAPTMSQERGRDRDTLSPPLPAETRERTRLMSPPRITQERERLPAISPPTRTQQSVTLPNRRMRPTPAPASAPAAVPIPAPAAVPIPAPAAVPIPTPVPIPAPVPAAKDYPSRTSTSNLMPLDYSPPFMPGDLSDSAEDVDYPSGSSYCHARGCSDDIRGSDNTSQRDWTVNLAPTTGLAKADTTNNTEVYAQPGLPAGSIPHSYAAPTERVIRKIPKIKLQDLNMAASLQSKKPSPPPAAPSSSTDQANTIQRQRLRRLSLKASDALSEHRLSSFGGPTGAGIHEQSSKTTMQRPSTGTSRTTTSPQNISPPPAIVSSSLEHKDAQAPAGPTPALTELRTATSSRIPLSPSRAQPRPTTGQRLNKEAQPLLPSGLVVVEKKSSGKSRKPETVSKARTKSATNESSALRTPLIRLGALLRPLRRDPNLVKGQATEPVKPKEQRQEVTEIQRQDDIELLAPSPVSTISLADGAPDDTVSELQSDGNVSDADELATTMQLLQIRPDK</sequence>
<evidence type="ECO:0000256" key="6">
    <source>
        <dbReference type="ARBA" id="ARBA00023163"/>
    </source>
</evidence>
<evidence type="ECO:0000259" key="10">
    <source>
        <dbReference type="PROSITE" id="PS50157"/>
    </source>
</evidence>
<dbReference type="InterPro" id="IPR051061">
    <property type="entry name" value="Zinc_finger_trans_reg"/>
</dbReference>
<feature type="region of interest" description="Disordered" evidence="9">
    <location>
        <begin position="746"/>
        <end position="844"/>
    </location>
</feature>
<feature type="region of interest" description="Disordered" evidence="9">
    <location>
        <begin position="1"/>
        <end position="23"/>
    </location>
</feature>
<dbReference type="PANTHER" id="PTHR46179:SF13">
    <property type="entry name" value="C2H2-TYPE DOMAIN-CONTAINING PROTEIN"/>
    <property type="match status" value="1"/>
</dbReference>
<feature type="compositionally biased region" description="Low complexity" evidence="9">
    <location>
        <begin position="771"/>
        <end position="783"/>
    </location>
</feature>
<evidence type="ECO:0000256" key="4">
    <source>
        <dbReference type="ARBA" id="ARBA00022833"/>
    </source>
</evidence>
<dbReference type="SMART" id="SM00355">
    <property type="entry name" value="ZnF_C2H2"/>
    <property type="match status" value="3"/>
</dbReference>
<feature type="domain" description="C2H2-type" evidence="10">
    <location>
        <begin position="222"/>
        <end position="251"/>
    </location>
</feature>
<feature type="compositionally biased region" description="Basic and acidic residues" evidence="9">
    <location>
        <begin position="856"/>
        <end position="870"/>
    </location>
</feature>
<feature type="region of interest" description="Disordered" evidence="9">
    <location>
        <begin position="145"/>
        <end position="168"/>
    </location>
</feature>
<evidence type="ECO:0000256" key="7">
    <source>
        <dbReference type="ARBA" id="ARBA00023242"/>
    </source>
</evidence>
<feature type="compositionally biased region" description="Polar residues" evidence="9">
    <location>
        <begin position="473"/>
        <end position="483"/>
    </location>
</feature>
<dbReference type="PROSITE" id="PS00028">
    <property type="entry name" value="ZINC_FINGER_C2H2_1"/>
    <property type="match status" value="1"/>
</dbReference>
<feature type="compositionally biased region" description="Polar residues" evidence="9">
    <location>
        <begin position="525"/>
        <end position="534"/>
    </location>
</feature>
<dbReference type="GO" id="GO:0005634">
    <property type="term" value="C:nucleus"/>
    <property type="evidence" value="ECO:0007669"/>
    <property type="project" value="UniProtKB-SubCell"/>
</dbReference>
<evidence type="ECO:0000256" key="2">
    <source>
        <dbReference type="ARBA" id="ARBA00022723"/>
    </source>
</evidence>
<evidence type="ECO:0000256" key="5">
    <source>
        <dbReference type="ARBA" id="ARBA00023015"/>
    </source>
</evidence>
<dbReference type="GO" id="GO:0008270">
    <property type="term" value="F:zinc ion binding"/>
    <property type="evidence" value="ECO:0007669"/>
    <property type="project" value="UniProtKB-KW"/>
</dbReference>
<feature type="compositionally biased region" description="Basic residues" evidence="9">
    <location>
        <begin position="459"/>
        <end position="468"/>
    </location>
</feature>
<keyword evidence="7" id="KW-0539">Nucleus</keyword>
<evidence type="ECO:0000256" key="3">
    <source>
        <dbReference type="ARBA" id="ARBA00022771"/>
    </source>
</evidence>
<dbReference type="SUPFAM" id="SSF57667">
    <property type="entry name" value="beta-beta-alpha zinc fingers"/>
    <property type="match status" value="1"/>
</dbReference>
<keyword evidence="5" id="KW-0805">Transcription regulation</keyword>
<feature type="compositionally biased region" description="Basic and acidic residues" evidence="9">
    <location>
        <begin position="204"/>
        <end position="222"/>
    </location>
</feature>
<dbReference type="InterPro" id="IPR036236">
    <property type="entry name" value="Znf_C2H2_sf"/>
</dbReference>
<dbReference type="Pfam" id="PF00096">
    <property type="entry name" value="zf-C2H2"/>
    <property type="match status" value="1"/>
</dbReference>
<feature type="region of interest" description="Disordered" evidence="9">
    <location>
        <begin position="439"/>
        <end position="548"/>
    </location>
</feature>
<proteinExistence type="predicted"/>
<feature type="domain" description="C2H2-type" evidence="10">
    <location>
        <begin position="251"/>
        <end position="279"/>
    </location>
</feature>